<name>A0A424YZA5_9EURY</name>
<feature type="transmembrane region" description="Helical" evidence="1">
    <location>
        <begin position="282"/>
        <end position="303"/>
    </location>
</feature>
<feature type="transmembrane region" description="Helical" evidence="1">
    <location>
        <begin position="151"/>
        <end position="169"/>
    </location>
</feature>
<gene>
    <name evidence="3" type="ORF">D5R95_03785</name>
</gene>
<protein>
    <recommendedName>
        <fullName evidence="2">Cytochrome c-type biogenesis protein CcmF C-terminal domain-containing protein</fullName>
    </recommendedName>
</protein>
<feature type="transmembrane region" description="Helical" evidence="1">
    <location>
        <begin position="109"/>
        <end position="130"/>
    </location>
</feature>
<accession>A0A424YZA5</accession>
<feature type="transmembrane region" description="Helical" evidence="1">
    <location>
        <begin position="84"/>
        <end position="103"/>
    </location>
</feature>
<keyword evidence="1" id="KW-0472">Membrane</keyword>
<evidence type="ECO:0000256" key="1">
    <source>
        <dbReference type="SAM" id="Phobius"/>
    </source>
</evidence>
<evidence type="ECO:0000313" key="4">
    <source>
        <dbReference type="Proteomes" id="UP000284763"/>
    </source>
</evidence>
<keyword evidence="1" id="KW-1133">Transmembrane helix</keyword>
<feature type="transmembrane region" description="Helical" evidence="1">
    <location>
        <begin position="58"/>
        <end position="77"/>
    </location>
</feature>
<evidence type="ECO:0000259" key="2">
    <source>
        <dbReference type="Pfam" id="PF16327"/>
    </source>
</evidence>
<dbReference type="Pfam" id="PF16327">
    <property type="entry name" value="CcmF_C"/>
    <property type="match status" value="1"/>
</dbReference>
<dbReference type="InterPro" id="IPR032523">
    <property type="entry name" value="CcmF_C"/>
</dbReference>
<dbReference type="Proteomes" id="UP000284763">
    <property type="component" value="Unassembled WGS sequence"/>
</dbReference>
<evidence type="ECO:0000313" key="3">
    <source>
        <dbReference type="EMBL" id="RQD86741.1"/>
    </source>
</evidence>
<reference evidence="3 4" key="1">
    <citation type="submission" date="2018-08" db="EMBL/GenBank/DDBJ databases">
        <title>The metabolism and importance of syntrophic acetate oxidation coupled to methane or sulfide production in haloalkaline environments.</title>
        <authorList>
            <person name="Timmers P.H.A."/>
            <person name="Vavourakis C.D."/>
            <person name="Sorokin D.Y."/>
            <person name="Sinninghe Damste J.S."/>
            <person name="Muyzer G."/>
            <person name="Stams A.J.M."/>
            <person name="Plugge C.M."/>
        </authorList>
    </citation>
    <scope>NUCLEOTIDE SEQUENCE [LARGE SCALE GENOMIC DNA]</scope>
    <source>
        <strain evidence="3">MSAO_Arc3</strain>
    </source>
</reference>
<keyword evidence="1" id="KW-0812">Transmembrane</keyword>
<comment type="caution">
    <text evidence="3">The sequence shown here is derived from an EMBL/GenBank/DDBJ whole genome shotgun (WGS) entry which is preliminary data.</text>
</comment>
<proteinExistence type="predicted"/>
<sequence length="325" mass="36624">MKKVDDIVNRKNVMLATVFTLTLLSLLLVVGMLTPLFFKMITGIEMILEASYFNERTAIPMLFLVFVLNICALLYLTDARKASLVPLVGIFISVISFFVSPFNSFILDVSIPFLLISLVSVIALLGYLMVNRLPSTSNGSQLNLRKIGAHIVHLGIILILIGVVISSTAKVEDSAEFSLNIEKYLDSQDYTIKVTQMNSYYEGMPYEGYPGSSYITDIQFDLYSGDRYIDTGEMKYITDFKWEQSYTTTYINRGFRNEIFIAPRAIDLTKEEISLYVRTVPYISLVWIGTFLLVLGSSVVLLIESKKGFKGNIKGRIDDEEESSN</sequence>
<organism evidence="3 4">
    <name type="scientific">Methanosalsum natronophilum</name>
    <dbReference type="NCBI Taxonomy" id="768733"/>
    <lineage>
        <taxon>Archaea</taxon>
        <taxon>Methanobacteriati</taxon>
        <taxon>Methanobacteriota</taxon>
        <taxon>Stenosarchaea group</taxon>
        <taxon>Methanomicrobia</taxon>
        <taxon>Methanosarcinales</taxon>
        <taxon>Methanosarcinaceae</taxon>
        <taxon>Methanosalsum</taxon>
    </lineage>
</organism>
<feature type="transmembrane region" description="Helical" evidence="1">
    <location>
        <begin position="12"/>
        <end position="38"/>
    </location>
</feature>
<feature type="domain" description="Cytochrome c-type biogenesis protein CcmF C-terminal" evidence="2">
    <location>
        <begin position="7"/>
        <end position="301"/>
    </location>
</feature>
<dbReference type="AlphaFoldDB" id="A0A424YZA5"/>
<dbReference type="EMBL" id="QZAB01000252">
    <property type="protein sequence ID" value="RQD86741.1"/>
    <property type="molecule type" value="Genomic_DNA"/>
</dbReference>